<evidence type="ECO:0000256" key="1">
    <source>
        <dbReference type="ARBA" id="ARBA00004141"/>
    </source>
</evidence>
<keyword evidence="2 5" id="KW-0812">Transmembrane</keyword>
<dbReference type="GO" id="GO:0016020">
    <property type="term" value="C:membrane"/>
    <property type="evidence" value="ECO:0007669"/>
    <property type="project" value="UniProtKB-SubCell"/>
</dbReference>
<accession>A0A0N8KNU5</accession>
<feature type="transmembrane region" description="Helical" evidence="5">
    <location>
        <begin position="24"/>
        <end position="50"/>
    </location>
</feature>
<dbReference type="Proteomes" id="UP000050465">
    <property type="component" value="Unassembled WGS sequence"/>
</dbReference>
<evidence type="ECO:0000256" key="2">
    <source>
        <dbReference type="ARBA" id="ARBA00022692"/>
    </source>
</evidence>
<feature type="transmembrane region" description="Helical" evidence="5">
    <location>
        <begin position="88"/>
        <end position="111"/>
    </location>
</feature>
<dbReference type="PANTHER" id="PTHR37422:SF13">
    <property type="entry name" value="LIPOPOLYSACCHARIDE BIOSYNTHESIS PROTEIN PA4999-RELATED"/>
    <property type="match status" value="1"/>
</dbReference>
<feature type="domain" description="O-antigen ligase-related" evidence="6">
    <location>
        <begin position="234"/>
        <end position="367"/>
    </location>
</feature>
<protein>
    <submittedName>
        <fullName evidence="7">Lipid A core-O-antigen ligase-like protein</fullName>
    </submittedName>
</protein>
<dbReference type="InterPro" id="IPR051533">
    <property type="entry name" value="WaaL-like"/>
</dbReference>
<keyword evidence="4 5" id="KW-0472">Membrane</keyword>
<gene>
    <name evidence="7" type="ORF">HLUCCA11_00265</name>
</gene>
<evidence type="ECO:0000313" key="8">
    <source>
        <dbReference type="Proteomes" id="UP000050465"/>
    </source>
</evidence>
<dbReference type="PANTHER" id="PTHR37422">
    <property type="entry name" value="TEICHURONIC ACID BIOSYNTHESIS PROTEIN TUAE"/>
    <property type="match status" value="1"/>
</dbReference>
<dbReference type="AlphaFoldDB" id="A0A0N8KNU5"/>
<dbReference type="InterPro" id="IPR007016">
    <property type="entry name" value="O-antigen_ligase-rel_domated"/>
</dbReference>
<evidence type="ECO:0000256" key="4">
    <source>
        <dbReference type="ARBA" id="ARBA00023136"/>
    </source>
</evidence>
<reference evidence="7 8" key="1">
    <citation type="submission" date="2015-09" db="EMBL/GenBank/DDBJ databases">
        <title>Identification and resolution of microdiversity through metagenomic sequencing of parallel consortia.</title>
        <authorList>
            <person name="Nelson W.C."/>
            <person name="Romine M.F."/>
            <person name="Lindemann S.R."/>
        </authorList>
    </citation>
    <scope>NUCLEOTIDE SEQUENCE [LARGE SCALE GENOMIC DNA]</scope>
    <source>
        <strain evidence="7">Ana</strain>
    </source>
</reference>
<evidence type="ECO:0000256" key="3">
    <source>
        <dbReference type="ARBA" id="ARBA00022989"/>
    </source>
</evidence>
<feature type="transmembrane region" description="Helical" evidence="5">
    <location>
        <begin position="269"/>
        <end position="290"/>
    </location>
</feature>
<dbReference type="STRING" id="1666911.HLUCCA11_00265"/>
<evidence type="ECO:0000313" key="7">
    <source>
        <dbReference type="EMBL" id="KPQ37514.1"/>
    </source>
</evidence>
<proteinExistence type="predicted"/>
<comment type="subcellular location">
    <subcellularLocation>
        <location evidence="1">Membrane</location>
        <topology evidence="1">Multi-pass membrane protein</topology>
    </subcellularLocation>
</comment>
<dbReference type="GO" id="GO:0016874">
    <property type="term" value="F:ligase activity"/>
    <property type="evidence" value="ECO:0007669"/>
    <property type="project" value="UniProtKB-KW"/>
</dbReference>
<keyword evidence="3 5" id="KW-1133">Transmembrane helix</keyword>
<feature type="transmembrane region" description="Helical" evidence="5">
    <location>
        <begin position="401"/>
        <end position="422"/>
    </location>
</feature>
<evidence type="ECO:0000256" key="5">
    <source>
        <dbReference type="SAM" id="Phobius"/>
    </source>
</evidence>
<evidence type="ECO:0000259" key="6">
    <source>
        <dbReference type="Pfam" id="PF04932"/>
    </source>
</evidence>
<feature type="transmembrane region" description="Helical" evidence="5">
    <location>
        <begin position="227"/>
        <end position="257"/>
    </location>
</feature>
<keyword evidence="7" id="KW-0436">Ligase</keyword>
<feature type="transmembrane region" description="Helical" evidence="5">
    <location>
        <begin position="62"/>
        <end position="82"/>
    </location>
</feature>
<name>A0A0N8KNU5_9CYAN</name>
<dbReference type="EMBL" id="LJZR01000001">
    <property type="protein sequence ID" value="KPQ37514.1"/>
    <property type="molecule type" value="Genomic_DNA"/>
</dbReference>
<organism evidence="7 8">
    <name type="scientific">Phormidesmis priestleyi Ana</name>
    <dbReference type="NCBI Taxonomy" id="1666911"/>
    <lineage>
        <taxon>Bacteria</taxon>
        <taxon>Bacillati</taxon>
        <taxon>Cyanobacteriota</taxon>
        <taxon>Cyanophyceae</taxon>
        <taxon>Leptolyngbyales</taxon>
        <taxon>Leptolyngbyaceae</taxon>
        <taxon>Phormidesmis</taxon>
    </lineage>
</organism>
<dbReference type="Pfam" id="PF04932">
    <property type="entry name" value="Wzy_C"/>
    <property type="match status" value="1"/>
</dbReference>
<comment type="caution">
    <text evidence="7">The sequence shown here is derived from an EMBL/GenBank/DDBJ whole genome shotgun (WGS) entry which is preliminary data.</text>
</comment>
<feature type="transmembrane region" description="Helical" evidence="5">
    <location>
        <begin position="350"/>
        <end position="375"/>
    </location>
</feature>
<sequence>MGPIETNEPERTMASNAVSQRERIGLLSLIVLPYASYVGLSIMLGLLIVAMKERGGQVWALCGQRGFGWLTAGLLLSASFALDRGDGFLQLANFLPFFLFFGVLATVPGVVQQPFIKLESLARSLLLTSLPMTIWAVVEFGLKFDAIASTVQSALRPALQSTNHSSALASWLINQIYEPDFGHRARSVFGHPNDLSAYLVILLGLGLGVVIKSLTDKKLWHYERTKAVLQVVALGFVAAAIFCTGSRNGVLIALFLGAITLYNTRQYKWVMLTGLAGSGAIVAAVLSFGIGGRSLSWALVTQDPRVGIWRLATEMIKQRPWFGWGFSGLRRLYEPGSIPDYDVVFHAHNIWLFLASEAGIPVMLGFCIVVGSIYYRGVRAFIERSVSNGDAEQRHGERAILLGYLLAFGSCLLFGLFDVTLFDARNNALSWGLLASIYQLSWPHKNETGLPLER</sequence>
<feature type="transmembrane region" description="Helical" evidence="5">
    <location>
        <begin position="195"/>
        <end position="215"/>
    </location>
</feature>